<keyword evidence="5" id="KW-1185">Reference proteome</keyword>
<accession>A0A5J9UL86</accession>
<dbReference type="InterPro" id="IPR007658">
    <property type="entry name" value="DUF594"/>
</dbReference>
<keyword evidence="2" id="KW-0812">Transmembrane</keyword>
<feature type="transmembrane region" description="Helical" evidence="2">
    <location>
        <begin position="32"/>
        <end position="56"/>
    </location>
</feature>
<organism evidence="4 5">
    <name type="scientific">Eragrostis curvula</name>
    <name type="common">weeping love grass</name>
    <dbReference type="NCBI Taxonomy" id="38414"/>
    <lineage>
        <taxon>Eukaryota</taxon>
        <taxon>Viridiplantae</taxon>
        <taxon>Streptophyta</taxon>
        <taxon>Embryophyta</taxon>
        <taxon>Tracheophyta</taxon>
        <taxon>Spermatophyta</taxon>
        <taxon>Magnoliopsida</taxon>
        <taxon>Liliopsida</taxon>
        <taxon>Poales</taxon>
        <taxon>Poaceae</taxon>
        <taxon>PACMAD clade</taxon>
        <taxon>Chloridoideae</taxon>
        <taxon>Eragrostideae</taxon>
        <taxon>Eragrostidinae</taxon>
        <taxon>Eragrostis</taxon>
    </lineage>
</organism>
<feature type="compositionally biased region" description="Low complexity" evidence="1">
    <location>
        <begin position="772"/>
        <end position="783"/>
    </location>
</feature>
<dbReference type="Gramene" id="TVU24185">
    <property type="protein sequence ID" value="TVU24185"/>
    <property type="gene ID" value="EJB05_26588"/>
</dbReference>
<feature type="region of interest" description="Disordered" evidence="1">
    <location>
        <begin position="772"/>
        <end position="816"/>
    </location>
</feature>
<evidence type="ECO:0000313" key="5">
    <source>
        <dbReference type="Proteomes" id="UP000324897"/>
    </source>
</evidence>
<feature type="non-terminal residue" evidence="4">
    <location>
        <position position="1"/>
    </location>
</feature>
<evidence type="ECO:0000313" key="4">
    <source>
        <dbReference type="EMBL" id="TVU24185.1"/>
    </source>
</evidence>
<dbReference type="OrthoDB" id="690787at2759"/>
<dbReference type="Pfam" id="PF04578">
    <property type="entry name" value="DUF594"/>
    <property type="match status" value="1"/>
</dbReference>
<gene>
    <name evidence="4" type="ORF">EJB05_26588</name>
</gene>
<dbReference type="EMBL" id="RWGY01000013">
    <property type="protein sequence ID" value="TVU24185.1"/>
    <property type="molecule type" value="Genomic_DNA"/>
</dbReference>
<sequence>MQALRGRKMMGPNDIRDLVSSLFIMLNKETFVLFRIEFLVVLVTVLFLAMFVMDIFRRYIHSSIMRSVFSLFDAVSDSIVIYLLGAMQTAPFKNQLFPVWALVLVNFRYSIDFVSGYGVPDRGGRRFTEWRNVVKLLGSAFLNWTRGSRFARPLWSLWALQILRSWYRLHSRTLAFNSLWHGASSELVSEYMRKEHDSRNWKPEECDPVSMEGYKYLVYGERVKLQKPQYVLQTNTESTSSLTLDKIWGCRGHLLCTGSDPENLNDKIQGKNLKDLSLAFALSRLLRCKLEDVMLQRDVCHINKKLVKTTIIEEDAKRAFRIMEMQLAFVNDYFNTRYPMVFWSGLRSLSFSLLQSVVTFGVILSLSVDIRRVYKPPHGELVHVVEKVNVDMIITWVFMAFMMFKEIWEMVTYLLSDWTRLLLVCLYVNREDKHIRNPRTERLILSFFKSKIIDKSWHGLIDQYVFVQSYDDKPKIWNWIHKITTGMIPKKEDGAKLSSAIDVPEYVKPVILKTLNAILERMGMGSSSPAEMVETNRNNVETVNTNGHTLPSDIMTLSGERIARYGWACTDLKTSSQVILVWHIATSLCEMALAKKNKVDLSKPGFLHSKLSCFTDCCSSKPYLNDVNMEGYIIANSLSRYCGYLLVSKPDLIPDSFLVPNMIFQESVKSARDEILKGCDSLDSRYKKLRSEACQAEANSNDVKEGEDVLKQGAMLGTALLNFEGEEGCWEILAGVWAEGAKKCLESGGELITNIWALLWHCGIEKSSLWPTDDAPDNTAPADLQDNGVQNDDTVEEMDPAGKDPRNSRMGPRGVEMIETLEIEVSQDVVAEDPNIQIE</sequence>
<name>A0A5J9UL86_9POAL</name>
<dbReference type="Pfam" id="PF13968">
    <property type="entry name" value="DUF4220"/>
    <property type="match status" value="1"/>
</dbReference>
<dbReference type="Proteomes" id="UP000324897">
    <property type="component" value="Chromosome 2"/>
</dbReference>
<protein>
    <recommendedName>
        <fullName evidence="3">DUF4220 domain-containing protein</fullName>
    </recommendedName>
</protein>
<keyword evidence="2" id="KW-0472">Membrane</keyword>
<dbReference type="PANTHER" id="PTHR31325">
    <property type="entry name" value="OS01G0798800 PROTEIN-RELATED"/>
    <property type="match status" value="1"/>
</dbReference>
<feature type="domain" description="DUF4220" evidence="3">
    <location>
        <begin position="73"/>
        <end position="468"/>
    </location>
</feature>
<comment type="caution">
    <text evidence="4">The sequence shown here is derived from an EMBL/GenBank/DDBJ whole genome shotgun (WGS) entry which is preliminary data.</text>
</comment>
<evidence type="ECO:0000256" key="1">
    <source>
        <dbReference type="SAM" id="MobiDB-lite"/>
    </source>
</evidence>
<feature type="non-terminal residue" evidence="4">
    <location>
        <position position="839"/>
    </location>
</feature>
<evidence type="ECO:0000256" key="2">
    <source>
        <dbReference type="SAM" id="Phobius"/>
    </source>
</evidence>
<dbReference type="AlphaFoldDB" id="A0A5J9UL86"/>
<evidence type="ECO:0000259" key="3">
    <source>
        <dbReference type="Pfam" id="PF13968"/>
    </source>
</evidence>
<dbReference type="InterPro" id="IPR025315">
    <property type="entry name" value="DUF4220"/>
</dbReference>
<keyword evidence="2" id="KW-1133">Transmembrane helix</keyword>
<proteinExistence type="predicted"/>
<reference evidence="4 5" key="1">
    <citation type="journal article" date="2019" name="Sci. Rep.">
        <title>A high-quality genome of Eragrostis curvula grass provides insights into Poaceae evolution and supports new strategies to enhance forage quality.</title>
        <authorList>
            <person name="Carballo J."/>
            <person name="Santos B.A.C.M."/>
            <person name="Zappacosta D."/>
            <person name="Garbus I."/>
            <person name="Selva J.P."/>
            <person name="Gallo C.A."/>
            <person name="Diaz A."/>
            <person name="Albertini E."/>
            <person name="Caccamo M."/>
            <person name="Echenique V."/>
        </authorList>
    </citation>
    <scope>NUCLEOTIDE SEQUENCE [LARGE SCALE GENOMIC DNA]</scope>
    <source>
        <strain evidence="5">cv. Victoria</strain>
        <tissue evidence="4">Leaf</tissue>
    </source>
</reference>